<evidence type="ECO:0000256" key="2">
    <source>
        <dbReference type="SAM" id="Phobius"/>
    </source>
</evidence>
<dbReference type="RefSeq" id="WP_169380510.1">
    <property type="nucleotide sequence ID" value="NZ_JAAXLA010000009.1"/>
</dbReference>
<evidence type="ECO:0000313" key="4">
    <source>
        <dbReference type="Proteomes" id="UP000820669"/>
    </source>
</evidence>
<evidence type="ECO:0000313" key="3">
    <source>
        <dbReference type="EMBL" id="NMH97127.1"/>
    </source>
</evidence>
<keyword evidence="2" id="KW-1133">Transmembrane helix</keyword>
<feature type="transmembrane region" description="Helical" evidence="2">
    <location>
        <begin position="33"/>
        <end position="55"/>
    </location>
</feature>
<keyword evidence="2" id="KW-0812">Transmembrane</keyword>
<feature type="region of interest" description="Disordered" evidence="1">
    <location>
        <begin position="1"/>
        <end position="26"/>
    </location>
</feature>
<organism evidence="3 4">
    <name type="scientific">Pseudonocardia acidicola</name>
    <dbReference type="NCBI Taxonomy" id="2724939"/>
    <lineage>
        <taxon>Bacteria</taxon>
        <taxon>Bacillati</taxon>
        <taxon>Actinomycetota</taxon>
        <taxon>Actinomycetes</taxon>
        <taxon>Pseudonocardiales</taxon>
        <taxon>Pseudonocardiaceae</taxon>
        <taxon>Pseudonocardia</taxon>
    </lineage>
</organism>
<comment type="caution">
    <text evidence="3">The sequence shown here is derived from an EMBL/GenBank/DDBJ whole genome shotgun (WGS) entry which is preliminary data.</text>
</comment>
<sequence length="242" mass="23288">MSTPTPPGAAGEQPTEQVAAQPPAVRPRRRRRWLIGGASALALLVVAGVAAALLIPDGGRGAGPGGRAGNSASVADLGGADLLAAVGPGGGRGHGGEGRGLGSDTLLVGTVATVGNGTVVVNRDSGGQMTVKTDNKTRVPGGNANLGNLTAGERVVVRVRGTGAAATAVSVATPRAHVSGTVIAITGDRATVIAADGLTVTVDISGLATKPAAGDLVTLTGTSADGGATLKAQTVRTLPKAA</sequence>
<keyword evidence="2" id="KW-0472">Membrane</keyword>
<evidence type="ECO:0000256" key="1">
    <source>
        <dbReference type="SAM" id="MobiDB-lite"/>
    </source>
</evidence>
<reference evidence="3 4" key="1">
    <citation type="submission" date="2020-04" db="EMBL/GenBank/DDBJ databases">
        <authorList>
            <person name="Klaysubun C."/>
            <person name="Duangmal K."/>
            <person name="Lipun K."/>
        </authorList>
    </citation>
    <scope>NUCLEOTIDE SEQUENCE [LARGE SCALE GENOMIC DNA]</scope>
    <source>
        <strain evidence="3 4">K10HN5</strain>
    </source>
</reference>
<dbReference type="Proteomes" id="UP000820669">
    <property type="component" value="Unassembled WGS sequence"/>
</dbReference>
<gene>
    <name evidence="3" type="ORF">HF526_07330</name>
</gene>
<dbReference type="EMBL" id="JAAXLA010000009">
    <property type="protein sequence ID" value="NMH97127.1"/>
    <property type="molecule type" value="Genomic_DNA"/>
</dbReference>
<evidence type="ECO:0008006" key="5">
    <source>
        <dbReference type="Google" id="ProtNLM"/>
    </source>
</evidence>
<proteinExistence type="predicted"/>
<accession>A0ABX1S8B4</accession>
<keyword evidence="4" id="KW-1185">Reference proteome</keyword>
<name>A0ABX1S8B4_9PSEU</name>
<protein>
    <recommendedName>
        <fullName evidence="5">DUF5666 domain-containing protein</fullName>
    </recommendedName>
</protein>